<dbReference type="Pfam" id="PF11969">
    <property type="entry name" value="DcpS_C"/>
    <property type="match status" value="1"/>
</dbReference>
<dbReference type="Proteomes" id="UP001497623">
    <property type="component" value="Unassembled WGS sequence"/>
</dbReference>
<name>A0AAV2RVA8_MEGNR</name>
<dbReference type="AlphaFoldDB" id="A0AAV2RVA8"/>
<dbReference type="GO" id="GO:0016787">
    <property type="term" value="F:hydrolase activity"/>
    <property type="evidence" value="ECO:0007669"/>
    <property type="project" value="UniProtKB-KW"/>
</dbReference>
<comment type="catalytic activity">
    <reaction evidence="3">
        <text>adenosine 5'-phosphoramidate + H2O = NH4(+) + AMP</text>
        <dbReference type="Rhea" id="RHEA:67916"/>
        <dbReference type="ChEBI" id="CHEBI:15377"/>
        <dbReference type="ChEBI" id="CHEBI:28938"/>
        <dbReference type="ChEBI" id="CHEBI:57890"/>
        <dbReference type="ChEBI" id="CHEBI:456215"/>
    </reaction>
</comment>
<feature type="non-terminal residue" evidence="5">
    <location>
        <position position="181"/>
    </location>
</feature>
<dbReference type="InterPro" id="IPR036265">
    <property type="entry name" value="HIT-like_sf"/>
</dbReference>
<protein>
    <recommendedName>
        <fullName evidence="7">Histidine triad nucleotide-binding protein 3</fullName>
    </recommendedName>
</protein>
<dbReference type="EMBL" id="CAXKWB010030342">
    <property type="protein sequence ID" value="CAL4137350.1"/>
    <property type="molecule type" value="Genomic_DNA"/>
</dbReference>
<evidence type="ECO:0000256" key="3">
    <source>
        <dbReference type="ARBA" id="ARBA00024472"/>
    </source>
</evidence>
<evidence type="ECO:0000256" key="1">
    <source>
        <dbReference type="ARBA" id="ARBA00022741"/>
    </source>
</evidence>
<evidence type="ECO:0000256" key="2">
    <source>
        <dbReference type="ARBA" id="ARBA00022801"/>
    </source>
</evidence>
<accession>A0AAV2RVA8</accession>
<dbReference type="PANTHER" id="PTHR12486:SF5">
    <property type="entry name" value="ADENOSINE 5'-MONOPHOSPHORAMIDASE HINT3"/>
    <property type="match status" value="1"/>
</dbReference>
<dbReference type="GO" id="GO:0000166">
    <property type="term" value="F:nucleotide binding"/>
    <property type="evidence" value="ECO:0007669"/>
    <property type="project" value="UniProtKB-KW"/>
</dbReference>
<gene>
    <name evidence="5" type="ORF">MNOR_LOCUS28069</name>
</gene>
<evidence type="ECO:0008006" key="7">
    <source>
        <dbReference type="Google" id="ProtNLM"/>
    </source>
</evidence>
<reference evidence="5 6" key="1">
    <citation type="submission" date="2024-05" db="EMBL/GenBank/DDBJ databases">
        <authorList>
            <person name="Wallberg A."/>
        </authorList>
    </citation>
    <scope>NUCLEOTIDE SEQUENCE [LARGE SCALE GENOMIC DNA]</scope>
</reference>
<keyword evidence="1" id="KW-0547">Nucleotide-binding</keyword>
<proteinExistence type="inferred from homology"/>
<dbReference type="Gene3D" id="3.30.428.10">
    <property type="entry name" value="HIT-like"/>
    <property type="match status" value="1"/>
</dbReference>
<keyword evidence="2" id="KW-0378">Hydrolase</keyword>
<dbReference type="SUPFAM" id="SSF54197">
    <property type="entry name" value="HIT-like"/>
    <property type="match status" value="1"/>
</dbReference>
<sequence length="181" mass="20702">MVVVKSLVQKMFIRLGGSHSLCGTPNWRLTLLTLTINETDAESKYKNKTLKLGSGTNLKVKKYIVFRNIKKRRSIYKKCNSLPRSRLYLAGSVVSDQFDNILEVERMVSIGKQCLQQRGGDADTARLGFHWPPFNSINHLHLHVIAPQKEMGFIARGIFKENSFWFVSPETVIDGLRNRDH</sequence>
<comment type="caution">
    <text evidence="5">The sequence shown here is derived from an EMBL/GenBank/DDBJ whole genome shotgun (WGS) entry which is preliminary data.</text>
</comment>
<evidence type="ECO:0000256" key="4">
    <source>
        <dbReference type="ARBA" id="ARBA00025764"/>
    </source>
</evidence>
<evidence type="ECO:0000313" key="6">
    <source>
        <dbReference type="Proteomes" id="UP001497623"/>
    </source>
</evidence>
<evidence type="ECO:0000313" key="5">
    <source>
        <dbReference type="EMBL" id="CAL4137350.1"/>
    </source>
</evidence>
<dbReference type="PANTHER" id="PTHR12486">
    <property type="entry name" value="APRATAXIN-RELATED"/>
    <property type="match status" value="1"/>
</dbReference>
<comment type="similarity">
    <text evidence="4">Belongs to the HINT family.</text>
</comment>
<keyword evidence="6" id="KW-1185">Reference proteome</keyword>
<organism evidence="5 6">
    <name type="scientific">Meganyctiphanes norvegica</name>
    <name type="common">Northern krill</name>
    <name type="synonym">Thysanopoda norvegica</name>
    <dbReference type="NCBI Taxonomy" id="48144"/>
    <lineage>
        <taxon>Eukaryota</taxon>
        <taxon>Metazoa</taxon>
        <taxon>Ecdysozoa</taxon>
        <taxon>Arthropoda</taxon>
        <taxon>Crustacea</taxon>
        <taxon>Multicrustacea</taxon>
        <taxon>Malacostraca</taxon>
        <taxon>Eumalacostraca</taxon>
        <taxon>Eucarida</taxon>
        <taxon>Euphausiacea</taxon>
        <taxon>Euphausiidae</taxon>
        <taxon>Meganyctiphanes</taxon>
    </lineage>
</organism>